<dbReference type="Proteomes" id="UP000050413">
    <property type="component" value="Unassembled WGS sequence"/>
</dbReference>
<evidence type="ECO:0000256" key="2">
    <source>
        <dbReference type="ARBA" id="ARBA00022679"/>
    </source>
</evidence>
<proteinExistence type="inferred from homology"/>
<dbReference type="GO" id="GO:0046872">
    <property type="term" value="F:metal ion binding"/>
    <property type="evidence" value="ECO:0007669"/>
    <property type="project" value="UniProtKB-KW"/>
</dbReference>
<keyword evidence="10" id="KW-0548">Nucleotidyltransferase</keyword>
<dbReference type="GO" id="GO:0005525">
    <property type="term" value="F:GTP binding"/>
    <property type="evidence" value="ECO:0007669"/>
    <property type="project" value="UniProtKB-UniRule"/>
</dbReference>
<keyword evidence="13" id="KW-1185">Reference proteome</keyword>
<dbReference type="OrthoDB" id="9788394at2"/>
<dbReference type="AlphaFoldDB" id="A0A0P7W756"/>
<dbReference type="CDD" id="cd02503">
    <property type="entry name" value="MobA"/>
    <property type="match status" value="1"/>
</dbReference>
<feature type="binding site" evidence="8">
    <location>
        <position position="68"/>
    </location>
    <ligand>
        <name>GTP</name>
        <dbReference type="ChEBI" id="CHEBI:37565"/>
    </ligand>
</feature>
<feature type="binding site" evidence="8">
    <location>
        <begin position="9"/>
        <end position="11"/>
    </location>
    <ligand>
        <name>GTP</name>
        <dbReference type="ChEBI" id="CHEBI:37565"/>
    </ligand>
</feature>
<dbReference type="GO" id="GO:0061603">
    <property type="term" value="F:molybdenum cofactor guanylyltransferase activity"/>
    <property type="evidence" value="ECO:0007669"/>
    <property type="project" value="UniProtKB-EC"/>
</dbReference>
<comment type="cofactor">
    <cofactor evidence="8">
        <name>Mg(2+)</name>
        <dbReference type="ChEBI" id="CHEBI:18420"/>
    </cofactor>
</comment>
<organism evidence="11 12">
    <name type="scientific">Roseibaca calidilacus</name>
    <dbReference type="NCBI Taxonomy" id="1666912"/>
    <lineage>
        <taxon>Bacteria</taxon>
        <taxon>Pseudomonadati</taxon>
        <taxon>Pseudomonadota</taxon>
        <taxon>Alphaproteobacteria</taxon>
        <taxon>Rhodobacterales</taxon>
        <taxon>Paracoccaceae</taxon>
        <taxon>Roseinatronobacter</taxon>
    </lineage>
</organism>
<comment type="subcellular location">
    <subcellularLocation>
        <location evidence="8">Cytoplasm</location>
    </subcellularLocation>
</comment>
<dbReference type="GO" id="GO:1902758">
    <property type="term" value="P:bis(molybdopterin guanine dinucleotide)molybdenum biosynthetic process"/>
    <property type="evidence" value="ECO:0007669"/>
    <property type="project" value="TreeGrafter"/>
</dbReference>
<feature type="domain" description="MobA-like NTP transferase" evidence="9">
    <location>
        <begin position="6"/>
        <end position="164"/>
    </location>
</feature>
<name>A0A0P7W756_9RHOB</name>
<dbReference type="EMBL" id="LJSG01000011">
    <property type="protein sequence ID" value="KPP92828.1"/>
    <property type="molecule type" value="Genomic_DNA"/>
</dbReference>
<dbReference type="PANTHER" id="PTHR19136">
    <property type="entry name" value="MOLYBDENUM COFACTOR GUANYLYLTRANSFERASE"/>
    <property type="match status" value="1"/>
</dbReference>
<dbReference type="NCBIfam" id="TIGR02665">
    <property type="entry name" value="molyb_mobA"/>
    <property type="match status" value="1"/>
</dbReference>
<dbReference type="HAMAP" id="MF_00316">
    <property type="entry name" value="MobA"/>
    <property type="match status" value="1"/>
</dbReference>
<dbReference type="InterPro" id="IPR013482">
    <property type="entry name" value="Molybde_CF_guanTrfase"/>
</dbReference>
<dbReference type="PANTHER" id="PTHR19136:SF81">
    <property type="entry name" value="MOLYBDENUM COFACTOR GUANYLYLTRANSFERASE"/>
    <property type="match status" value="1"/>
</dbReference>
<dbReference type="GO" id="GO:0005737">
    <property type="term" value="C:cytoplasm"/>
    <property type="evidence" value="ECO:0007669"/>
    <property type="project" value="UniProtKB-SubCell"/>
</dbReference>
<evidence type="ECO:0000256" key="6">
    <source>
        <dbReference type="ARBA" id="ARBA00023134"/>
    </source>
</evidence>
<dbReference type="Proteomes" id="UP000182045">
    <property type="component" value="Unassembled WGS sequence"/>
</dbReference>
<dbReference type="InterPro" id="IPR029044">
    <property type="entry name" value="Nucleotide-diphossugar_trans"/>
</dbReference>
<evidence type="ECO:0000256" key="8">
    <source>
        <dbReference type="HAMAP-Rule" id="MF_00316"/>
    </source>
</evidence>
<dbReference type="Pfam" id="PF12804">
    <property type="entry name" value="NTP_transf_3"/>
    <property type="match status" value="1"/>
</dbReference>
<evidence type="ECO:0000256" key="3">
    <source>
        <dbReference type="ARBA" id="ARBA00022723"/>
    </source>
</evidence>
<evidence type="ECO:0000313" key="13">
    <source>
        <dbReference type="Proteomes" id="UP000182045"/>
    </source>
</evidence>
<evidence type="ECO:0000259" key="9">
    <source>
        <dbReference type="Pfam" id="PF12804"/>
    </source>
</evidence>
<evidence type="ECO:0000313" key="10">
    <source>
        <dbReference type="EMBL" id="CUX80100.1"/>
    </source>
</evidence>
<keyword evidence="1 8" id="KW-0963">Cytoplasm</keyword>
<comment type="function">
    <text evidence="8">Transfers a GMP moiety from GTP to Mo-molybdopterin (Mo-MPT) cofactor (Moco or molybdenum cofactor) to form Mo-molybdopterin guanine dinucleotide (Mo-MGD) cofactor.</text>
</comment>
<feature type="binding site" evidence="8">
    <location>
        <position position="101"/>
    </location>
    <ligand>
        <name>GTP</name>
        <dbReference type="ChEBI" id="CHEBI:37565"/>
    </ligand>
</feature>
<keyword evidence="7 8" id="KW-0501">Molybdenum cofactor biosynthesis</keyword>
<sequence>MSMPLGVILAGGRATRMGGGDKGLRTLGEKRIIDHVIDRLRPQCAALAINANGDPARLAEFGLPVLPDSLPDHPGPLAGVLAGLNWAAARGATAIVTAAADTPFFPTNLVARLQQDAGPKGLCLAASHDEDGILRRHPTFGLWPVALRDDLRAALETGMRKIVLWTDQHDAGTALFASEAGDPFFNINTPEDIDTGLQLMGTR</sequence>
<comment type="catalytic activity">
    <reaction evidence="8">
        <text>Mo-molybdopterin + GTP + H(+) = Mo-molybdopterin guanine dinucleotide + diphosphate</text>
        <dbReference type="Rhea" id="RHEA:34243"/>
        <dbReference type="ChEBI" id="CHEBI:15378"/>
        <dbReference type="ChEBI" id="CHEBI:33019"/>
        <dbReference type="ChEBI" id="CHEBI:37565"/>
        <dbReference type="ChEBI" id="CHEBI:71302"/>
        <dbReference type="ChEBI" id="CHEBI:71310"/>
        <dbReference type="EC" id="2.7.7.77"/>
    </reaction>
</comment>
<dbReference type="EC" id="2.7.7.77" evidence="8"/>
<feature type="binding site" evidence="8">
    <location>
        <position position="22"/>
    </location>
    <ligand>
        <name>GTP</name>
        <dbReference type="ChEBI" id="CHEBI:37565"/>
    </ligand>
</feature>
<dbReference type="InterPro" id="IPR025877">
    <property type="entry name" value="MobA-like_NTP_Trfase"/>
</dbReference>
<evidence type="ECO:0000256" key="1">
    <source>
        <dbReference type="ARBA" id="ARBA00022490"/>
    </source>
</evidence>
<reference evidence="11 12" key="1">
    <citation type="submission" date="2015-09" db="EMBL/GenBank/DDBJ databases">
        <title>Identification and resolution of microdiversity through metagenomic sequencing of parallel consortia.</title>
        <authorList>
            <person name="Nelson W.C."/>
            <person name="Romine M.F."/>
            <person name="Lindemann S.R."/>
        </authorList>
    </citation>
    <scope>NUCLEOTIDE SEQUENCE [LARGE SCALE GENOMIC DNA]</scope>
    <source>
        <strain evidence="11">HL-91</strain>
    </source>
</reference>
<keyword evidence="3 8" id="KW-0479">Metal-binding</keyword>
<evidence type="ECO:0000313" key="11">
    <source>
        <dbReference type="EMBL" id="KPP92828.1"/>
    </source>
</evidence>
<keyword evidence="4 8" id="KW-0547">Nucleotide-binding</keyword>
<comment type="subunit">
    <text evidence="8">Monomer.</text>
</comment>
<evidence type="ECO:0000313" key="12">
    <source>
        <dbReference type="Proteomes" id="UP000050413"/>
    </source>
</evidence>
<accession>A0A0P7W756</accession>
<comment type="domain">
    <text evidence="8">The N-terminal domain determines nucleotide recognition and specific binding, while the C-terminal domain determines the specific binding to the target protein.</text>
</comment>
<dbReference type="Gene3D" id="3.90.550.10">
    <property type="entry name" value="Spore Coat Polysaccharide Biosynthesis Protein SpsA, Chain A"/>
    <property type="match status" value="1"/>
</dbReference>
<protein>
    <recommendedName>
        <fullName evidence="8">Molybdenum cofactor guanylyltransferase</fullName>
        <shortName evidence="8">MoCo guanylyltransferase</shortName>
        <ecNumber evidence="8">2.7.7.77</ecNumber>
    </recommendedName>
    <alternativeName>
        <fullName evidence="8">GTP:molybdopterin guanylyltransferase</fullName>
    </alternativeName>
    <alternativeName>
        <fullName evidence="8">Mo-MPT guanylyltransferase</fullName>
    </alternativeName>
    <alternativeName>
        <fullName evidence="8">Molybdopterin guanylyltransferase</fullName>
    </alternativeName>
    <alternativeName>
        <fullName evidence="8">Molybdopterin-guanine dinucleotide synthase</fullName>
        <shortName evidence="8">MGD synthase</shortName>
    </alternativeName>
</protein>
<feature type="binding site" evidence="8">
    <location>
        <position position="50"/>
    </location>
    <ligand>
        <name>GTP</name>
        <dbReference type="ChEBI" id="CHEBI:37565"/>
    </ligand>
</feature>
<dbReference type="RefSeq" id="WP_072245109.1">
    <property type="nucleotide sequence ID" value="NZ_FBYC01000004.1"/>
</dbReference>
<keyword evidence="5 8" id="KW-0460">Magnesium</keyword>
<feature type="binding site" evidence="8">
    <location>
        <position position="101"/>
    </location>
    <ligand>
        <name>Mg(2+)</name>
        <dbReference type="ChEBI" id="CHEBI:18420"/>
    </ligand>
</feature>
<comment type="similarity">
    <text evidence="8">Belongs to the MobA family.</text>
</comment>
<dbReference type="PATRIC" id="fig|1666912.4.peg.2296"/>
<keyword evidence="6 8" id="KW-0342">GTP-binding</keyword>
<gene>
    <name evidence="8 11" type="primary">mobA</name>
    <name evidence="10" type="ORF">Ga0058931_0805</name>
    <name evidence="11" type="ORF">HLUCCA05_10565</name>
</gene>
<dbReference type="EMBL" id="FBYC01000004">
    <property type="protein sequence ID" value="CUX80100.1"/>
    <property type="molecule type" value="Genomic_DNA"/>
</dbReference>
<keyword evidence="2 8" id="KW-0808">Transferase</keyword>
<evidence type="ECO:0000256" key="7">
    <source>
        <dbReference type="ARBA" id="ARBA00023150"/>
    </source>
</evidence>
<reference evidence="10 13" key="2">
    <citation type="submission" date="2016-01" db="EMBL/GenBank/DDBJ databases">
        <authorList>
            <person name="Varghese N."/>
        </authorList>
    </citation>
    <scope>NUCLEOTIDE SEQUENCE [LARGE SCALE GENOMIC DNA]</scope>
    <source>
        <strain evidence="10 13">HL-91</strain>
    </source>
</reference>
<evidence type="ECO:0000256" key="5">
    <source>
        <dbReference type="ARBA" id="ARBA00022842"/>
    </source>
</evidence>
<comment type="caution">
    <text evidence="11">The sequence shown here is derived from an EMBL/GenBank/DDBJ whole genome shotgun (WGS) entry which is preliminary data.</text>
</comment>
<evidence type="ECO:0000256" key="4">
    <source>
        <dbReference type="ARBA" id="ARBA00022741"/>
    </source>
</evidence>
<dbReference type="SUPFAM" id="SSF53448">
    <property type="entry name" value="Nucleotide-diphospho-sugar transferases"/>
    <property type="match status" value="1"/>
</dbReference>
<dbReference type="STRING" id="1666912.Ga0058931_0805"/>